<dbReference type="SMART" id="SM00320">
    <property type="entry name" value="WD40"/>
    <property type="match status" value="5"/>
</dbReference>
<protein>
    <recommendedName>
        <fullName evidence="4">DOG1 domain-containing protein</fullName>
    </recommendedName>
</protein>
<dbReference type="InterPro" id="IPR011047">
    <property type="entry name" value="Quinoprotein_ADH-like_sf"/>
</dbReference>
<keyword evidence="2" id="KW-0677">Repeat</keyword>
<dbReference type="EMBL" id="CAJGYO010000010">
    <property type="protein sequence ID" value="CAD6255770.1"/>
    <property type="molecule type" value="Genomic_DNA"/>
</dbReference>
<reference evidence="5" key="1">
    <citation type="submission" date="2020-10" db="EMBL/GenBank/DDBJ databases">
        <authorList>
            <person name="Han B."/>
            <person name="Lu T."/>
            <person name="Zhao Q."/>
            <person name="Huang X."/>
            <person name="Zhao Y."/>
        </authorList>
    </citation>
    <scope>NUCLEOTIDE SEQUENCE</scope>
</reference>
<accession>A0A811QI68</accession>
<evidence type="ECO:0000313" key="5">
    <source>
        <dbReference type="EMBL" id="CAD6255770.1"/>
    </source>
</evidence>
<comment type="caution">
    <text evidence="5">The sequence shown here is derived from an EMBL/GenBank/DDBJ whole genome shotgun (WGS) entry which is preliminary data.</text>
</comment>
<gene>
    <name evidence="5" type="ORF">NCGR_LOCUS39308</name>
</gene>
<keyword evidence="6" id="KW-1185">Reference proteome</keyword>
<organism evidence="5 6">
    <name type="scientific">Miscanthus lutarioriparius</name>
    <dbReference type="NCBI Taxonomy" id="422564"/>
    <lineage>
        <taxon>Eukaryota</taxon>
        <taxon>Viridiplantae</taxon>
        <taxon>Streptophyta</taxon>
        <taxon>Embryophyta</taxon>
        <taxon>Tracheophyta</taxon>
        <taxon>Spermatophyta</taxon>
        <taxon>Magnoliopsida</taxon>
        <taxon>Liliopsida</taxon>
        <taxon>Poales</taxon>
        <taxon>Poaceae</taxon>
        <taxon>PACMAD clade</taxon>
        <taxon>Panicoideae</taxon>
        <taxon>Andropogonodae</taxon>
        <taxon>Andropogoneae</taxon>
        <taxon>Saccharinae</taxon>
        <taxon>Miscanthus</taxon>
    </lineage>
</organism>
<dbReference type="GO" id="GO:0043565">
    <property type="term" value="F:sequence-specific DNA binding"/>
    <property type="evidence" value="ECO:0007669"/>
    <property type="project" value="InterPro"/>
</dbReference>
<name>A0A811QI68_9POAL</name>
<evidence type="ECO:0000259" key="4">
    <source>
        <dbReference type="PROSITE" id="PS51806"/>
    </source>
</evidence>
<dbReference type="PROSITE" id="PS51806">
    <property type="entry name" value="DOG1"/>
    <property type="match status" value="1"/>
</dbReference>
<dbReference type="InterPro" id="IPR025422">
    <property type="entry name" value="TGA_domain"/>
</dbReference>
<dbReference type="GO" id="GO:0006351">
    <property type="term" value="P:DNA-templated transcription"/>
    <property type="evidence" value="ECO:0007669"/>
    <property type="project" value="InterPro"/>
</dbReference>
<evidence type="ECO:0000313" key="6">
    <source>
        <dbReference type="Proteomes" id="UP000604825"/>
    </source>
</evidence>
<dbReference type="Pfam" id="PF00400">
    <property type="entry name" value="WD40"/>
    <property type="match status" value="1"/>
</dbReference>
<feature type="domain" description="DOG1" evidence="4">
    <location>
        <begin position="324"/>
        <end position="431"/>
    </location>
</feature>
<proteinExistence type="predicted"/>
<dbReference type="AlphaFoldDB" id="A0A811QI68"/>
<dbReference type="Pfam" id="PF14144">
    <property type="entry name" value="DOG1"/>
    <property type="match status" value="1"/>
</dbReference>
<dbReference type="PANTHER" id="PTHR44675:SF1">
    <property type="entry name" value="P21-ACTIVATED PROTEIN KINASE-INTERACTING PROTEIN 1"/>
    <property type="match status" value="1"/>
</dbReference>
<evidence type="ECO:0000256" key="2">
    <source>
        <dbReference type="ARBA" id="ARBA00022737"/>
    </source>
</evidence>
<sequence>MGRSSPYIVRRARVWETSCTVWMESCCAPGATFHVMGRASVGSSMPGHGGDACACGSPRAGLAASGGADDSARLYDLGPLLDPSATVSVLAFYSRGPVPRNLLAACDDGALLLYDADGFALLATLRAFPRHEAVEGLAVHPSGSVALAVGRAGALAMLNLVRGRRSFACRLERPASAVAYAEDRDGWDRFVMAAEEKVSVHDSVDARIIHQMDCGKRVLAMAPAKNGVLYTGGEDRCVTAWDVSSGKVSSRIEGAHATRVKGVVVFDNRKGGSELSNLIASASSDGVIRIWDIRTIGNEKPTPLAKANTRARLTCLAGTSLKCALAFDMDYAGWQDDHIKQINELRAALNAHASDDDLRRIIDSFMAHYYEAFRLKGVAAKADAIHVPSGMWKTPVERCFYVVRSILTVRDSKGLWSLLTCSYCVMCFCQS</sequence>
<dbReference type="OrthoDB" id="308449at2759"/>
<dbReference type="PANTHER" id="PTHR44675">
    <property type="entry name" value="PAK1 INTERACTING PROTEIN 1"/>
    <property type="match status" value="1"/>
</dbReference>
<evidence type="ECO:0000256" key="1">
    <source>
        <dbReference type="ARBA" id="ARBA00022574"/>
    </source>
</evidence>
<feature type="repeat" description="WD" evidence="3">
    <location>
        <begin position="276"/>
        <end position="295"/>
    </location>
</feature>
<dbReference type="Gene3D" id="2.130.10.10">
    <property type="entry name" value="YVTN repeat-like/Quinoprotein amine dehydrogenase"/>
    <property type="match status" value="2"/>
</dbReference>
<dbReference type="SUPFAM" id="SSF50998">
    <property type="entry name" value="Quinoprotein alcohol dehydrogenase-like"/>
    <property type="match status" value="1"/>
</dbReference>
<dbReference type="InterPro" id="IPR019775">
    <property type="entry name" value="WD40_repeat_CS"/>
</dbReference>
<dbReference type="Proteomes" id="UP000604825">
    <property type="component" value="Unassembled WGS sequence"/>
</dbReference>
<dbReference type="InterPro" id="IPR051959">
    <property type="entry name" value="PAK1-Kinase_Regulator"/>
</dbReference>
<dbReference type="InterPro" id="IPR001680">
    <property type="entry name" value="WD40_rpt"/>
</dbReference>
<dbReference type="InterPro" id="IPR015943">
    <property type="entry name" value="WD40/YVTN_repeat-like_dom_sf"/>
</dbReference>
<dbReference type="PROSITE" id="PS50082">
    <property type="entry name" value="WD_REPEATS_2"/>
    <property type="match status" value="1"/>
</dbReference>
<evidence type="ECO:0000256" key="3">
    <source>
        <dbReference type="PROSITE-ProRule" id="PRU00221"/>
    </source>
</evidence>
<keyword evidence="1 3" id="KW-0853">WD repeat</keyword>
<dbReference type="PROSITE" id="PS00678">
    <property type="entry name" value="WD_REPEATS_1"/>
    <property type="match status" value="1"/>
</dbReference>